<comment type="cofactor">
    <cofactor evidence="7">
        <name>a divalent metal cation</name>
        <dbReference type="ChEBI" id="CHEBI:60240"/>
    </cofactor>
    <text evidence="7">Binds 1 divalent metal cation per subunit.</text>
</comment>
<name>Q2CJ83_OCEGH</name>
<dbReference type="Proteomes" id="UP000003635">
    <property type="component" value="Unassembled WGS sequence"/>
</dbReference>
<dbReference type="Gene3D" id="3.20.20.140">
    <property type="entry name" value="Metal-dependent hydrolases"/>
    <property type="match status" value="1"/>
</dbReference>
<reference evidence="9 10" key="1">
    <citation type="journal article" date="2010" name="J. Bacteriol.">
        <title>Genome sequences of Oceanicola granulosus HTCC2516(T) and Oceanicola batsensis HTCC2597(TDelta).</title>
        <authorList>
            <person name="Thrash J.C."/>
            <person name="Cho J.C."/>
            <person name="Vergin K.L."/>
            <person name="Giovannoni S.J."/>
        </authorList>
    </citation>
    <scope>NUCLEOTIDE SEQUENCE [LARGE SCALE GENOMIC DNA]</scope>
    <source>
        <strain evidence="10">ATCC BAA-861 / DSM 15982 / KCTC 12143 / HTCC2516</strain>
    </source>
</reference>
<dbReference type="InterPro" id="IPR011059">
    <property type="entry name" value="Metal-dep_hydrolase_composite"/>
</dbReference>
<dbReference type="InterPro" id="IPR003764">
    <property type="entry name" value="GlcNAc_6-P_deAcase"/>
</dbReference>
<evidence type="ECO:0000256" key="7">
    <source>
        <dbReference type="PIRSR" id="PIRSR038994-3"/>
    </source>
</evidence>
<dbReference type="PANTHER" id="PTHR11113">
    <property type="entry name" value="N-ACETYLGLUCOSAMINE-6-PHOSPHATE DEACETYLASE"/>
    <property type="match status" value="1"/>
</dbReference>
<dbReference type="HOGENOM" id="CLU_032482_1_2_5"/>
<dbReference type="EMBL" id="AAOT01000002">
    <property type="protein sequence ID" value="EAR52717.1"/>
    <property type="molecule type" value="Genomic_DNA"/>
</dbReference>
<dbReference type="SUPFAM" id="SSF51556">
    <property type="entry name" value="Metallo-dependent hydrolases"/>
    <property type="match status" value="1"/>
</dbReference>
<keyword evidence="3 5" id="KW-0378">Hydrolase</keyword>
<organism evidence="9 10">
    <name type="scientific">Oceanicola granulosus (strain ATCC BAA-861 / DSM 15982 / KCTC 12143 / HTCC2516)</name>
    <dbReference type="NCBI Taxonomy" id="314256"/>
    <lineage>
        <taxon>Bacteria</taxon>
        <taxon>Pseudomonadati</taxon>
        <taxon>Pseudomonadota</taxon>
        <taxon>Alphaproteobacteria</taxon>
        <taxon>Rhodobacterales</taxon>
        <taxon>Roseobacteraceae</taxon>
        <taxon>Oceanicola</taxon>
    </lineage>
</organism>
<dbReference type="eggNOG" id="COG1820">
    <property type="taxonomic scope" value="Bacteria"/>
</dbReference>
<dbReference type="InterPro" id="IPR006680">
    <property type="entry name" value="Amidohydro-rel"/>
</dbReference>
<sequence length="391" mass="41403">MSVNQRWRNVTSVTPGGLDPRDLLIEGARIAGFLPRDAPTGSDWQVIDGGGAVLFPGMIDLLQHGMFRHLYGDAEPGAVAAASEFLLSTGCTGFLPSFGCTPTPRMVEVLAALAAQCDEACAARALGVHSEGPCFALAGAHNPDNLARPGAELARTMCEAAGGRLAAVTLAPELPGAEAFVRALKAEGVSVHLGHSAAAPHDVPRYVGWGIDAVTHMFNVMPPLPYDGMGLHPYSLPDALLAERDLPLGLICDGIHTDPGFVRLLAQLPAHRVFLETDAMKFAGAEDTSFEFYPGYRVHSRKGHAVRDDRGGLCGSSLTPEEAMLNFLRLGETDLVRAAHATSLVPARVLGREADLGSLRRGRLADFAVLDPVTHAVRATVVGGRELYRAD</sequence>
<accession>Q2CJ83</accession>
<feature type="binding site" evidence="7">
    <location>
        <position position="195"/>
    </location>
    <ligand>
        <name>Zn(2+)</name>
        <dbReference type="ChEBI" id="CHEBI:29105"/>
    </ligand>
</feature>
<dbReference type="Gene3D" id="2.30.40.10">
    <property type="entry name" value="Urease, subunit C, domain 1"/>
    <property type="match status" value="1"/>
</dbReference>
<dbReference type="GO" id="GO:0046872">
    <property type="term" value="F:metal ion binding"/>
    <property type="evidence" value="ECO:0007669"/>
    <property type="project" value="UniProtKB-KW"/>
</dbReference>
<dbReference type="Pfam" id="PF01979">
    <property type="entry name" value="Amidohydro_1"/>
    <property type="match status" value="1"/>
</dbReference>
<evidence type="ECO:0000313" key="9">
    <source>
        <dbReference type="EMBL" id="EAR52717.1"/>
    </source>
</evidence>
<feature type="active site" description="Proton donor/acceptor" evidence="6">
    <location>
        <position position="278"/>
    </location>
</feature>
<keyword evidence="4 5" id="KW-0119">Carbohydrate metabolism</keyword>
<evidence type="ECO:0000256" key="5">
    <source>
        <dbReference type="PIRNR" id="PIRNR038994"/>
    </source>
</evidence>
<evidence type="ECO:0000256" key="3">
    <source>
        <dbReference type="ARBA" id="ARBA00022801"/>
    </source>
</evidence>
<keyword evidence="2 7" id="KW-0479">Metal-binding</keyword>
<dbReference type="InterPro" id="IPR032466">
    <property type="entry name" value="Metal_Hydrolase"/>
</dbReference>
<evidence type="ECO:0000256" key="2">
    <source>
        <dbReference type="ARBA" id="ARBA00022723"/>
    </source>
</evidence>
<dbReference type="STRING" id="314256.OG2516_00784"/>
<feature type="domain" description="Amidohydrolase-related" evidence="8">
    <location>
        <begin position="53"/>
        <end position="382"/>
    </location>
</feature>
<dbReference type="SUPFAM" id="SSF51338">
    <property type="entry name" value="Composite domain of metallo-dependent hydrolases"/>
    <property type="match status" value="1"/>
</dbReference>
<dbReference type="AlphaFoldDB" id="Q2CJ83"/>
<evidence type="ECO:0000256" key="4">
    <source>
        <dbReference type="ARBA" id="ARBA00023277"/>
    </source>
</evidence>
<dbReference type="PIRSF" id="PIRSF038994">
    <property type="entry name" value="NagA"/>
    <property type="match status" value="1"/>
</dbReference>
<evidence type="ECO:0000256" key="6">
    <source>
        <dbReference type="PIRSR" id="PIRSR038994-1"/>
    </source>
</evidence>
<protein>
    <submittedName>
        <fullName evidence="9">N-acetylglucosamine-6-phosphate deacetylase</fullName>
    </submittedName>
</protein>
<keyword evidence="10" id="KW-1185">Reference proteome</keyword>
<feature type="binding site" evidence="7">
    <location>
        <position position="131"/>
    </location>
    <ligand>
        <name>Zn(2+)</name>
        <dbReference type="ChEBI" id="CHEBI:29105"/>
    </ligand>
</feature>
<dbReference type="OrthoDB" id="9785413at2"/>
<feature type="binding site" evidence="7">
    <location>
        <position position="216"/>
    </location>
    <ligand>
        <name>Zn(2+)</name>
        <dbReference type="ChEBI" id="CHEBI:29105"/>
    </ligand>
</feature>
<dbReference type="RefSeq" id="WP_007253689.1">
    <property type="nucleotide sequence ID" value="NZ_CH724107.1"/>
</dbReference>
<proteinExistence type="inferred from homology"/>
<dbReference type="GO" id="GO:0008448">
    <property type="term" value="F:N-acetylglucosamine-6-phosphate deacetylase activity"/>
    <property type="evidence" value="ECO:0007669"/>
    <property type="project" value="InterPro"/>
</dbReference>
<evidence type="ECO:0000259" key="8">
    <source>
        <dbReference type="Pfam" id="PF01979"/>
    </source>
</evidence>
<dbReference type="GO" id="GO:0006046">
    <property type="term" value="P:N-acetylglucosamine catabolic process"/>
    <property type="evidence" value="ECO:0007669"/>
    <property type="project" value="TreeGrafter"/>
</dbReference>
<evidence type="ECO:0000256" key="1">
    <source>
        <dbReference type="ARBA" id="ARBA00010716"/>
    </source>
</evidence>
<comment type="caution">
    <text evidence="9">The sequence shown here is derived from an EMBL/GenBank/DDBJ whole genome shotgun (WGS) entry which is preliminary data.</text>
</comment>
<comment type="similarity">
    <text evidence="1 5">Belongs to the metallo-dependent hydrolases superfamily. NagA family.</text>
</comment>
<dbReference type="PANTHER" id="PTHR11113:SF14">
    <property type="entry name" value="N-ACETYLGLUCOSAMINE-6-PHOSPHATE DEACETYLASE"/>
    <property type="match status" value="1"/>
</dbReference>
<evidence type="ECO:0000313" key="10">
    <source>
        <dbReference type="Proteomes" id="UP000003635"/>
    </source>
</evidence>
<gene>
    <name evidence="9" type="ORF">OG2516_00784</name>
</gene>